<reference evidence="2 4" key="2">
    <citation type="submission" date="2021-01" db="EMBL/GenBank/DDBJ databases">
        <title>FDA dAtabase for Regulatory Grade micrObial Sequences (FDA-ARGOS): Supporting development and validation of Infectious Disease Dx tests.</title>
        <authorList>
            <person name="Blissenbach B."/>
            <person name="Krut O."/>
            <person name="Tallon L."/>
            <person name="Sadzewicz L."/>
            <person name="Zhao X."/>
            <person name="Boylan J."/>
            <person name="Ott S."/>
            <person name="Bowen H."/>
            <person name="Vavikolanu K."/>
            <person name="Mehta A."/>
            <person name="Aluvathingal J."/>
            <person name="Nadendla S."/>
            <person name="Yan Y."/>
            <person name="Sichtig H."/>
        </authorList>
    </citation>
    <scope>NUCLEOTIDE SEQUENCE [LARGE SCALE GENOMIC DNA]</scope>
    <source>
        <strain evidence="2 4">FDAARGOS_1081</strain>
    </source>
</reference>
<proteinExistence type="predicted"/>
<evidence type="ECO:0000313" key="2">
    <source>
        <dbReference type="EMBL" id="QQU53302.1"/>
    </source>
</evidence>
<reference evidence="1 3" key="1">
    <citation type="submission" date="2018-11" db="EMBL/GenBank/DDBJ databases">
        <title>The first complete genome of Serratia liquefaciens isolated from metalophyte plant revel distinctness adaptive mechanisms in an extreme habitat.</title>
        <authorList>
            <person name="Caneschi W.L."/>
            <person name="Sanchez A.B."/>
            <person name="Felestrino E.B."/>
            <person name="Assis R.A.B."/>
            <person name="Lemes C.G.C."/>
            <person name="Cordeiro I.F."/>
            <person name="Fonseca N.P."/>
            <person name="Villa M."/>
            <person name="Vieira I.T."/>
            <person name="Moraes L.A."/>
            <person name="Kamino L.H.Y."/>
            <person name="do Carmo F."/>
            <person name="Garcia C.M."/>
            <person name="Almeida N.F."/>
            <person name="Silva R.S."/>
            <person name="Ferro J.A."/>
            <person name="Ferro M.I.T."/>
            <person name="Varani A.M."/>
            <person name="Ferreira R.M."/>
            <person name="dos Santos V.L."/>
            <person name="Silva U.C."/>
            <person name="Setubal J.C."/>
            <person name="Moreira L.M."/>
        </authorList>
    </citation>
    <scope>NUCLEOTIDE SEQUENCE [LARGE SCALE GENOMIC DNA]</scope>
    <source>
        <strain evidence="1 3">FG3</strain>
    </source>
</reference>
<dbReference type="EMBL" id="CP068148">
    <property type="protein sequence ID" value="QQU53302.1"/>
    <property type="molecule type" value="Genomic_DNA"/>
</dbReference>
<dbReference type="Proteomes" id="UP000595237">
    <property type="component" value="Chromosome"/>
</dbReference>
<evidence type="ECO:0000313" key="4">
    <source>
        <dbReference type="Proteomes" id="UP000595237"/>
    </source>
</evidence>
<accession>A0A515CW90</accession>
<dbReference type="Proteomes" id="UP000317572">
    <property type="component" value="Chromosome"/>
</dbReference>
<dbReference type="RefSeq" id="WP_020826578.1">
    <property type="nucleotide sequence ID" value="NZ_CADDTP010000008.1"/>
</dbReference>
<evidence type="ECO:0000313" key="1">
    <source>
        <dbReference type="EMBL" id="QDL32426.1"/>
    </source>
</evidence>
<gene>
    <name evidence="1" type="ORF">EGO53_11765</name>
    <name evidence="2" type="ORF">I6I38_13200</name>
</gene>
<keyword evidence="4" id="KW-1185">Reference proteome</keyword>
<dbReference type="EMBL" id="CP033893">
    <property type="protein sequence ID" value="QDL32426.1"/>
    <property type="molecule type" value="Genomic_DNA"/>
</dbReference>
<organism evidence="1 3">
    <name type="scientific">Serratia liquefaciens</name>
    <dbReference type="NCBI Taxonomy" id="614"/>
    <lineage>
        <taxon>Bacteria</taxon>
        <taxon>Pseudomonadati</taxon>
        <taxon>Pseudomonadota</taxon>
        <taxon>Gammaproteobacteria</taxon>
        <taxon>Enterobacterales</taxon>
        <taxon>Yersiniaceae</taxon>
        <taxon>Serratia</taxon>
    </lineage>
</organism>
<dbReference type="GeneID" id="29905100"/>
<name>A0A515CW90_SERLI</name>
<protein>
    <recommendedName>
        <fullName evidence="5">Secreted protein</fullName>
    </recommendedName>
</protein>
<evidence type="ECO:0008006" key="5">
    <source>
        <dbReference type="Google" id="ProtNLM"/>
    </source>
</evidence>
<dbReference type="STRING" id="614.XJ20_13070"/>
<evidence type="ECO:0000313" key="3">
    <source>
        <dbReference type="Proteomes" id="UP000317572"/>
    </source>
</evidence>
<dbReference type="AlphaFoldDB" id="A0A515CW90"/>
<sequence length="73" mass="7789">MNRLLKLLVGACLVLTALFVLLHLGADRHPRAIAVNEPPMECEDTPEIANDCVNDDDANTDAVLELLPPGSPG</sequence>